<dbReference type="PANTHER" id="PTHR45586">
    <property type="entry name" value="TPR REPEAT-CONTAINING PROTEIN PA4667"/>
    <property type="match status" value="1"/>
</dbReference>
<evidence type="ECO:0000313" key="5">
    <source>
        <dbReference type="Proteomes" id="UP000198405"/>
    </source>
</evidence>
<evidence type="ECO:0000256" key="3">
    <source>
        <dbReference type="PROSITE-ProRule" id="PRU00339"/>
    </source>
</evidence>
<protein>
    <submittedName>
        <fullName evidence="4">Tetratricopeptide repeat-containing protein</fullName>
    </submittedName>
</protein>
<reference evidence="5" key="1">
    <citation type="submission" date="2017-06" db="EMBL/GenBank/DDBJ databases">
        <authorList>
            <person name="Varghese N."/>
            <person name="Submissions S."/>
        </authorList>
    </citation>
    <scope>NUCLEOTIDE SEQUENCE [LARGE SCALE GENOMIC DNA]</scope>
    <source>
        <strain evidence="5">DSM 15668</strain>
    </source>
</reference>
<dbReference type="Proteomes" id="UP000198405">
    <property type="component" value="Unassembled WGS sequence"/>
</dbReference>
<dbReference type="Gene3D" id="1.25.40.10">
    <property type="entry name" value="Tetratricopeptide repeat domain"/>
    <property type="match status" value="2"/>
</dbReference>
<dbReference type="Pfam" id="PF13174">
    <property type="entry name" value="TPR_6"/>
    <property type="match status" value="1"/>
</dbReference>
<dbReference type="EMBL" id="FZOB01000005">
    <property type="protein sequence ID" value="SNR76383.1"/>
    <property type="molecule type" value="Genomic_DNA"/>
</dbReference>
<dbReference type="InterPro" id="IPR051012">
    <property type="entry name" value="CellSynth/LPSAsmb/PSIAsmb"/>
</dbReference>
<gene>
    <name evidence="4" type="ORF">SAMN06265340_105125</name>
</gene>
<dbReference type="SMART" id="SM00028">
    <property type="entry name" value="TPR"/>
    <property type="match status" value="5"/>
</dbReference>
<organism evidence="4 5">
    <name type="scientific">Desulfurobacterium atlanticum</name>
    <dbReference type="NCBI Taxonomy" id="240169"/>
    <lineage>
        <taxon>Bacteria</taxon>
        <taxon>Pseudomonadati</taxon>
        <taxon>Aquificota</taxon>
        <taxon>Aquificia</taxon>
        <taxon>Desulfurobacteriales</taxon>
        <taxon>Desulfurobacteriaceae</taxon>
        <taxon>Desulfurobacterium</taxon>
    </lineage>
</organism>
<name>A0A238Z0E6_9BACT</name>
<evidence type="ECO:0000256" key="2">
    <source>
        <dbReference type="ARBA" id="ARBA00022803"/>
    </source>
</evidence>
<keyword evidence="5" id="KW-1185">Reference proteome</keyword>
<dbReference type="InterPro" id="IPR011990">
    <property type="entry name" value="TPR-like_helical_dom_sf"/>
</dbReference>
<dbReference type="InterPro" id="IPR019734">
    <property type="entry name" value="TPR_rpt"/>
</dbReference>
<dbReference type="Pfam" id="PF13432">
    <property type="entry name" value="TPR_16"/>
    <property type="match status" value="1"/>
</dbReference>
<keyword evidence="1" id="KW-0677">Repeat</keyword>
<feature type="repeat" description="TPR" evidence="3">
    <location>
        <begin position="33"/>
        <end position="66"/>
    </location>
</feature>
<evidence type="ECO:0000256" key="1">
    <source>
        <dbReference type="ARBA" id="ARBA00022737"/>
    </source>
</evidence>
<dbReference type="SUPFAM" id="SSF81901">
    <property type="entry name" value="HCP-like"/>
    <property type="match status" value="1"/>
</dbReference>
<dbReference type="OrthoDB" id="8642at2"/>
<dbReference type="PROSITE" id="PS50005">
    <property type="entry name" value="TPR"/>
    <property type="match status" value="1"/>
</dbReference>
<dbReference type="RefSeq" id="WP_089323011.1">
    <property type="nucleotide sequence ID" value="NZ_FZOB01000005.1"/>
</dbReference>
<dbReference type="PANTHER" id="PTHR45586:SF1">
    <property type="entry name" value="LIPOPOLYSACCHARIDE ASSEMBLY PROTEIN B"/>
    <property type="match status" value="1"/>
</dbReference>
<dbReference type="SUPFAM" id="SSF48452">
    <property type="entry name" value="TPR-like"/>
    <property type="match status" value="1"/>
</dbReference>
<accession>A0A238Z0E6</accession>
<proteinExistence type="predicted"/>
<keyword evidence="2 3" id="KW-0802">TPR repeat</keyword>
<dbReference type="AlphaFoldDB" id="A0A238Z0E6"/>
<sequence length="650" mass="76466">MRFFISLLLFLGFLLPSYGKTVDNNTQILINKPKILLERGIKQYKIGSYNTALEYFLKLLARDKKRGEYYRKALFMLAKTYMKIGIKTGNKQYLWQALDFLQLYFNSVKQPSWDYYYTKAHIYENLGFYDKGLDIYRVAFLKAKNDRQQVRTVMGILRCAVFLKRPDIIDEYYILLSTSPLTEKDKDELRFLRGLILFSKGKYDEAFKYFFETYRRNEAYLIENPEYYYIVAENIYRQGNYKLAEQLFKRIISFTRDKAVIRKAILRLGDAELRKGERKLASATYYDLVTSYPDSKEAVIAKLKLIAMMDKDKVLKYHLQSTQVEDFKNPLKFVIKTLIHSRDTYLGAFALADFGSFVLKSKSRKLFKQLKWELSLIFPGQLKYEQKEFIFSQWKPLILRLDDEKMCSLYKANPEFFKEVFDKETLIHIAYALGRCNERDLKLSLIRYIAKKWQNDKDLLLLAEALMESKDFEESIEILQKVREKNCMYYKLLIKNKLFLKEPIKQVKPLLLKLSKKCPSNDVDVVAFKIIVNLEDGKLNRAVSLFESNSALVKAYYKKDPILKLAVYKLISQLLMHNRYNTCLSVIDMIKETGNNCFLSAAQLISFSRLDKIEPAKAILPKVKMCKDTLSEIARVIYGDQILMKNLGRE</sequence>
<evidence type="ECO:0000313" key="4">
    <source>
        <dbReference type="EMBL" id="SNR76383.1"/>
    </source>
</evidence>